<dbReference type="InterPro" id="IPR011624">
    <property type="entry name" value="Metal-dep_PHydrolase_7TM_extra"/>
</dbReference>
<dbReference type="EMBL" id="JAATJH010000001">
    <property type="protein sequence ID" value="NJC25162.1"/>
    <property type="molecule type" value="Genomic_DNA"/>
</dbReference>
<dbReference type="InterPro" id="IPR006674">
    <property type="entry name" value="HD_domain"/>
</dbReference>
<name>A0ABX0X7N9_9BACT</name>
<dbReference type="Pfam" id="PF01966">
    <property type="entry name" value="HD"/>
    <property type="match status" value="1"/>
</dbReference>
<feature type="transmembrane region" description="Helical" evidence="1">
    <location>
        <begin position="253"/>
        <end position="275"/>
    </location>
</feature>
<organism evidence="3 4">
    <name type="scientific">Neolewinella antarctica</name>
    <dbReference type="NCBI Taxonomy" id="442734"/>
    <lineage>
        <taxon>Bacteria</taxon>
        <taxon>Pseudomonadati</taxon>
        <taxon>Bacteroidota</taxon>
        <taxon>Saprospiria</taxon>
        <taxon>Saprospirales</taxon>
        <taxon>Lewinellaceae</taxon>
        <taxon>Neolewinella</taxon>
    </lineage>
</organism>
<keyword evidence="1" id="KW-0472">Membrane</keyword>
<feature type="transmembrane region" description="Helical" evidence="1">
    <location>
        <begin position="312"/>
        <end position="330"/>
    </location>
</feature>
<comment type="caution">
    <text evidence="3">The sequence shown here is derived from an EMBL/GenBank/DDBJ whole genome shotgun (WGS) entry which is preliminary data.</text>
</comment>
<dbReference type="Pfam" id="PF07698">
    <property type="entry name" value="7TM-7TMR_HD"/>
    <property type="match status" value="1"/>
</dbReference>
<dbReference type="Pfam" id="PF07697">
    <property type="entry name" value="7TMR-HDED"/>
    <property type="match status" value="1"/>
</dbReference>
<sequence>MGFTVVMVISALYPDRLNFPFEFERGQIWRYEDLRAPYDIPVLKSNDALLADMEQVQENATPVYEYRPEVARRAREQFIREFATALDSARVRQDNLDLLRQPDSHRRYGLRVLDKLYSQGIINAREEDEMNGMATVVTTINGSQQQEKTIAQFYTPGDAVQWLEDSLFFTDLQSPEFLLNLLDNKFQHNVFYNDSLTVRLRTLARQRVSRYDGLVSESELMIGQGDRVTDQIFQKLASYRTVYQSNMKTQTSFWSVFGGFAIQIAIVIILLFWYLRRYFPRVYSRPGNLLLLLLWPVLYAVLVRAVDGVPEISAWVIPFCIVPIVVRIFFTERLGLFVHVIVVLIASFLTSLGFTFTFLSIMAGVVVIVTDVDTRDMTKYFRSLSVLFLFYCVGYIGLELLRGGTWRTVNYVTIGWLAGNVFLVLLAYPLIPLIGKIFGFISPITLMELSDMNQPLLQRLARQASGTWQHSLNVANMAEQATRAVGGNALLVKTAALYHDIGKIENPGYFIENQNGPNPHHKIGPKESAAIIINHVADGTKLARKAGLPEVIIDFIRTHHGTTRAEYFYLTYVKDHPEREAEEATFRYPGPRPSTKEQTILMIADSVEAACKSLKSPSEEELYAFIDQIIQGKVTSGQLKKSGLTFKELEVCRMTFKSIMKSVYNVRIAYPDKQEEE</sequence>
<dbReference type="InterPro" id="IPR006675">
    <property type="entry name" value="HDIG_dom"/>
</dbReference>
<dbReference type="InterPro" id="IPR052722">
    <property type="entry name" value="PgpH_phosphodiesterase"/>
</dbReference>
<accession>A0ABX0X7N9</accession>
<dbReference type="InterPro" id="IPR003607">
    <property type="entry name" value="HD/PDEase_dom"/>
</dbReference>
<keyword evidence="1" id="KW-0812">Transmembrane</keyword>
<feature type="transmembrane region" description="Helical" evidence="1">
    <location>
        <begin position="410"/>
        <end position="431"/>
    </location>
</feature>
<dbReference type="NCBIfam" id="TIGR00277">
    <property type="entry name" value="HDIG"/>
    <property type="match status" value="1"/>
</dbReference>
<evidence type="ECO:0000256" key="1">
    <source>
        <dbReference type="SAM" id="Phobius"/>
    </source>
</evidence>
<feature type="domain" description="HD/PDEase" evidence="2">
    <location>
        <begin position="463"/>
        <end position="619"/>
    </location>
</feature>
<dbReference type="SMART" id="SM00471">
    <property type="entry name" value="HDc"/>
    <property type="match status" value="1"/>
</dbReference>
<dbReference type="PANTHER" id="PTHR36442">
    <property type="entry name" value="CYCLIC-DI-AMP PHOSPHODIESTERASE PGPH"/>
    <property type="match status" value="1"/>
</dbReference>
<dbReference type="PANTHER" id="PTHR36442:SF1">
    <property type="entry name" value="CYCLIC-DI-AMP PHOSPHODIESTERASE PGPH"/>
    <property type="match status" value="1"/>
</dbReference>
<dbReference type="SUPFAM" id="SSF109604">
    <property type="entry name" value="HD-domain/PDEase-like"/>
    <property type="match status" value="1"/>
</dbReference>
<feature type="transmembrane region" description="Helical" evidence="1">
    <location>
        <begin position="380"/>
        <end position="398"/>
    </location>
</feature>
<protein>
    <recommendedName>
        <fullName evidence="2">HD/PDEase domain-containing protein</fullName>
    </recommendedName>
</protein>
<dbReference type="InterPro" id="IPR011621">
    <property type="entry name" value="Metal-dep_PHydrolase_7TM_intra"/>
</dbReference>
<evidence type="ECO:0000313" key="4">
    <source>
        <dbReference type="Proteomes" id="UP000770785"/>
    </source>
</evidence>
<feature type="transmembrane region" description="Helical" evidence="1">
    <location>
        <begin position="337"/>
        <end position="368"/>
    </location>
</feature>
<keyword evidence="1" id="KW-1133">Transmembrane helix</keyword>
<reference evidence="3 4" key="1">
    <citation type="submission" date="2020-03" db="EMBL/GenBank/DDBJ databases">
        <title>Genomic Encyclopedia of Type Strains, Phase IV (KMG-IV): sequencing the most valuable type-strain genomes for metagenomic binning, comparative biology and taxonomic classification.</title>
        <authorList>
            <person name="Goeker M."/>
        </authorList>
    </citation>
    <scope>NUCLEOTIDE SEQUENCE [LARGE SCALE GENOMIC DNA]</scope>
    <source>
        <strain evidence="3 4">DSM 105096</strain>
    </source>
</reference>
<proteinExistence type="predicted"/>
<dbReference type="Proteomes" id="UP000770785">
    <property type="component" value="Unassembled WGS sequence"/>
</dbReference>
<dbReference type="CDD" id="cd00077">
    <property type="entry name" value="HDc"/>
    <property type="match status" value="1"/>
</dbReference>
<evidence type="ECO:0000313" key="3">
    <source>
        <dbReference type="EMBL" id="NJC25162.1"/>
    </source>
</evidence>
<gene>
    <name evidence="3" type="ORF">GGR27_000643</name>
</gene>
<feature type="transmembrane region" description="Helical" evidence="1">
    <location>
        <begin position="287"/>
        <end position="306"/>
    </location>
</feature>
<dbReference type="Gene3D" id="1.10.3210.10">
    <property type="entry name" value="Hypothetical protein af1432"/>
    <property type="match status" value="1"/>
</dbReference>
<evidence type="ECO:0000259" key="2">
    <source>
        <dbReference type="SMART" id="SM00471"/>
    </source>
</evidence>
<keyword evidence="4" id="KW-1185">Reference proteome</keyword>
<dbReference type="RefSeq" id="WP_168035928.1">
    <property type="nucleotide sequence ID" value="NZ_JAATJH010000001.1"/>
</dbReference>